<evidence type="ECO:0000256" key="2">
    <source>
        <dbReference type="SAM" id="MobiDB-lite"/>
    </source>
</evidence>
<proteinExistence type="inferred from homology"/>
<organism evidence="3 4">
    <name type="scientific">Dipteronia dyeriana</name>
    <dbReference type="NCBI Taxonomy" id="168575"/>
    <lineage>
        <taxon>Eukaryota</taxon>
        <taxon>Viridiplantae</taxon>
        <taxon>Streptophyta</taxon>
        <taxon>Embryophyta</taxon>
        <taxon>Tracheophyta</taxon>
        <taxon>Spermatophyta</taxon>
        <taxon>Magnoliopsida</taxon>
        <taxon>eudicotyledons</taxon>
        <taxon>Gunneridae</taxon>
        <taxon>Pentapetalae</taxon>
        <taxon>rosids</taxon>
        <taxon>malvids</taxon>
        <taxon>Sapindales</taxon>
        <taxon>Sapindaceae</taxon>
        <taxon>Hippocastanoideae</taxon>
        <taxon>Acereae</taxon>
        <taxon>Dipteronia</taxon>
    </lineage>
</organism>
<feature type="compositionally biased region" description="Low complexity" evidence="2">
    <location>
        <begin position="18"/>
        <end position="37"/>
    </location>
</feature>
<protein>
    <submittedName>
        <fullName evidence="3">Uncharacterized protein</fullName>
    </submittedName>
</protein>
<sequence length="193" mass="21020">MSTPKADRISLTFEAPRTTATSADSDMSSSSDSESGAVKASVTTGAKADMQVRDQILALLDSCQEAFGGPGGKDSQYYYACDDLRAVKDEVILDLNALISALKMNLSIGLLCSHISSSSIHWPSADAGTDCLNVIFSSARYLLSTLFRCPNVIDFMIWNIPCHTYLLFFSNGSYNNIMAGNRQRIYTLVEMVK</sequence>
<evidence type="ECO:0000256" key="1">
    <source>
        <dbReference type="ARBA" id="ARBA00007708"/>
    </source>
</evidence>
<keyword evidence="4" id="KW-1185">Reference proteome</keyword>
<evidence type="ECO:0000313" key="4">
    <source>
        <dbReference type="Proteomes" id="UP001280121"/>
    </source>
</evidence>
<feature type="region of interest" description="Disordered" evidence="2">
    <location>
        <begin position="1"/>
        <end position="38"/>
    </location>
</feature>
<dbReference type="GO" id="GO:0043328">
    <property type="term" value="P:protein transport to vacuole involved in ubiquitin-dependent protein catabolic process via the multivesicular body sorting pathway"/>
    <property type="evidence" value="ECO:0007669"/>
    <property type="project" value="InterPro"/>
</dbReference>
<accession>A0AAE0CKI6</accession>
<comment type="similarity">
    <text evidence="1">Belongs to the TOM1 family.</text>
</comment>
<reference evidence="3" key="1">
    <citation type="journal article" date="2023" name="Plant J.">
        <title>Genome sequences and population genomics provide insights into the demographic history, inbreeding, and mutation load of two 'living fossil' tree species of Dipteronia.</title>
        <authorList>
            <person name="Feng Y."/>
            <person name="Comes H.P."/>
            <person name="Chen J."/>
            <person name="Zhu S."/>
            <person name="Lu R."/>
            <person name="Zhang X."/>
            <person name="Li P."/>
            <person name="Qiu J."/>
            <person name="Olsen K.M."/>
            <person name="Qiu Y."/>
        </authorList>
    </citation>
    <scope>NUCLEOTIDE SEQUENCE</scope>
    <source>
        <strain evidence="3">KIB01</strain>
    </source>
</reference>
<dbReference type="PANTHER" id="PTHR45898">
    <property type="entry name" value="TOM1-LIKE PROTEIN"/>
    <property type="match status" value="1"/>
</dbReference>
<gene>
    <name evidence="3" type="ORF">Ddye_014393</name>
</gene>
<dbReference type="AlphaFoldDB" id="A0AAE0CKI6"/>
<dbReference type="GO" id="GO:0035091">
    <property type="term" value="F:phosphatidylinositol binding"/>
    <property type="evidence" value="ECO:0007669"/>
    <property type="project" value="InterPro"/>
</dbReference>
<dbReference type="GO" id="GO:0043130">
    <property type="term" value="F:ubiquitin binding"/>
    <property type="evidence" value="ECO:0007669"/>
    <property type="project" value="InterPro"/>
</dbReference>
<dbReference type="PANTHER" id="PTHR45898:SF2">
    <property type="entry name" value="TOM1-LIKE PROTEIN 6"/>
    <property type="match status" value="1"/>
</dbReference>
<dbReference type="EMBL" id="JANJYI010000004">
    <property type="protein sequence ID" value="KAK2654537.1"/>
    <property type="molecule type" value="Genomic_DNA"/>
</dbReference>
<comment type="caution">
    <text evidence="3">The sequence shown here is derived from an EMBL/GenBank/DDBJ whole genome shotgun (WGS) entry which is preliminary data.</text>
</comment>
<dbReference type="InterPro" id="IPR044836">
    <property type="entry name" value="TOL_plant"/>
</dbReference>
<name>A0AAE0CKI6_9ROSI</name>
<evidence type="ECO:0000313" key="3">
    <source>
        <dbReference type="EMBL" id="KAK2654537.1"/>
    </source>
</evidence>
<dbReference type="Proteomes" id="UP001280121">
    <property type="component" value="Unassembled WGS sequence"/>
</dbReference>